<proteinExistence type="predicted"/>
<organism evidence="2 3">
    <name type="scientific">Tuber borchii</name>
    <name type="common">White truffle</name>
    <dbReference type="NCBI Taxonomy" id="42251"/>
    <lineage>
        <taxon>Eukaryota</taxon>
        <taxon>Fungi</taxon>
        <taxon>Dikarya</taxon>
        <taxon>Ascomycota</taxon>
        <taxon>Pezizomycotina</taxon>
        <taxon>Pezizomycetes</taxon>
        <taxon>Pezizales</taxon>
        <taxon>Tuberaceae</taxon>
        <taxon>Tuber</taxon>
    </lineage>
</organism>
<dbReference type="Proteomes" id="UP000244722">
    <property type="component" value="Unassembled WGS sequence"/>
</dbReference>
<sequence>MVGLVFSFFLSSLSCPFVFGFWGQIAIDIHLPALQRRERNSPIAFSIFLFEIEELVLFLSIFDCLLLGLSVCLSLTHSHSFPHALCYITLPAYHFPLPHFHHPLYSFTLFTFTFTLIFTYLGHLRKAKKK</sequence>
<keyword evidence="1" id="KW-1133">Transmembrane helix</keyword>
<evidence type="ECO:0000256" key="1">
    <source>
        <dbReference type="SAM" id="Phobius"/>
    </source>
</evidence>
<name>A0A2T7A876_TUBBO</name>
<dbReference type="EMBL" id="NESQ01000005">
    <property type="protein sequence ID" value="PUU83938.1"/>
    <property type="molecule type" value="Genomic_DNA"/>
</dbReference>
<gene>
    <name evidence="2" type="ORF">B9Z19DRAFT_648211</name>
</gene>
<protein>
    <submittedName>
        <fullName evidence="2">Uncharacterized protein</fullName>
    </submittedName>
</protein>
<feature type="transmembrane region" description="Helical" evidence="1">
    <location>
        <begin position="6"/>
        <end position="34"/>
    </location>
</feature>
<reference evidence="2 3" key="1">
    <citation type="submission" date="2017-04" db="EMBL/GenBank/DDBJ databases">
        <title>Draft genome sequence of Tuber borchii Vittad., a whitish edible truffle.</title>
        <authorList>
            <consortium name="DOE Joint Genome Institute"/>
            <person name="Murat C."/>
            <person name="Kuo A."/>
            <person name="Barry K.W."/>
            <person name="Clum A."/>
            <person name="Dockter R.B."/>
            <person name="Fauchery L."/>
            <person name="Iotti M."/>
            <person name="Kohler A."/>
            <person name="Labutti K."/>
            <person name="Lindquist E.A."/>
            <person name="Lipzen A."/>
            <person name="Ohm R.A."/>
            <person name="Wang M."/>
            <person name="Grigoriev I.V."/>
            <person name="Zambonelli A."/>
            <person name="Martin F.M."/>
        </authorList>
    </citation>
    <scope>NUCLEOTIDE SEQUENCE [LARGE SCALE GENOMIC DNA]</scope>
    <source>
        <strain evidence="2 3">Tbo3840</strain>
    </source>
</reference>
<keyword evidence="1" id="KW-0472">Membrane</keyword>
<feature type="transmembrane region" description="Helical" evidence="1">
    <location>
        <begin position="104"/>
        <end position="122"/>
    </location>
</feature>
<dbReference type="AlphaFoldDB" id="A0A2T7A876"/>
<comment type="caution">
    <text evidence="2">The sequence shown here is derived from an EMBL/GenBank/DDBJ whole genome shotgun (WGS) entry which is preliminary data.</text>
</comment>
<evidence type="ECO:0000313" key="3">
    <source>
        <dbReference type="Proteomes" id="UP000244722"/>
    </source>
</evidence>
<accession>A0A2T7A876</accession>
<keyword evidence="1" id="KW-0812">Transmembrane</keyword>
<feature type="transmembrane region" description="Helical" evidence="1">
    <location>
        <begin position="55"/>
        <end position="76"/>
    </location>
</feature>
<evidence type="ECO:0000313" key="2">
    <source>
        <dbReference type="EMBL" id="PUU83938.1"/>
    </source>
</evidence>
<keyword evidence="3" id="KW-1185">Reference proteome</keyword>